<evidence type="ECO:0000256" key="4">
    <source>
        <dbReference type="PROSITE-ProRule" id="PRU00409"/>
    </source>
</evidence>
<dbReference type="AlphaFoldDB" id="A0A1H6AG67"/>
<evidence type="ECO:0000313" key="6">
    <source>
        <dbReference type="EMBL" id="SEG47362.1"/>
    </source>
</evidence>
<evidence type="ECO:0000313" key="9">
    <source>
        <dbReference type="Proteomes" id="UP000236729"/>
    </source>
</evidence>
<evidence type="ECO:0000256" key="3">
    <source>
        <dbReference type="ARBA" id="ARBA00022840"/>
    </source>
</evidence>
<protein>
    <submittedName>
        <fullName evidence="6">ATP-grasp domain-containing protein</fullName>
    </submittedName>
    <submittedName>
        <fullName evidence="7">Carbamoyl-phosphate synthase L chain, ATP binding domain</fullName>
    </submittedName>
</protein>
<sequence>MEDRTKNIAVLGLDERNLALLREIARSEPYRFHALLTREELMLGDVSLARLLDEAQDRLDSFGFPVDAIVGYWDFPVSSMVPILATRSGLPGPSLESVVKCEHKYWSRLEQRKVTDSHPGFGIIDLDDPHPPPGLSFPMWVKPVKSFSSDLAFKVEDPGELAEAATEIRRGACRVGEAFDFLLSMLELPPEIAEIGGLACLAEEEVGGVQLTAEGYCADAGPQVYGIVDSLCYPDSSSFLRYQYPSKLPADVQDRIAAISADVIRQIGLSSSAFNIEYFWDPDQDELNILEINPRLSQSHAPLFEFVDGAPNHLCMVKLALGEEPFMPHRQGDFAVAAKWFMRTFTDAVVRSVPSEEDVERLRSTFPEAIVDIIADRGHRLSDLHGQDSYSFELAALYLAAQDEAELIRKYRRCLDMLPFSLADDHDPDCSRS</sequence>
<accession>A0A1I2BJ37</accession>
<dbReference type="GO" id="GO:0005524">
    <property type="term" value="F:ATP binding"/>
    <property type="evidence" value="ECO:0007669"/>
    <property type="project" value="UniProtKB-UniRule"/>
</dbReference>
<reference evidence="8 9" key="1">
    <citation type="submission" date="2016-10" db="EMBL/GenBank/DDBJ databases">
        <authorList>
            <person name="Varghese N."/>
            <person name="Submissions S."/>
        </authorList>
    </citation>
    <scope>NUCLEOTIDE SEQUENCE [LARGE SCALE GENOMIC DNA]</scope>
    <source>
        <strain evidence="9">ATCC 20501</strain>
        <strain evidence="7 8">CGMCC 4.3529</strain>
    </source>
</reference>
<dbReference type="Proteomes" id="UP000199690">
    <property type="component" value="Unassembled WGS sequence"/>
</dbReference>
<keyword evidence="2 4" id="KW-0547">Nucleotide-binding</keyword>
<feature type="domain" description="ATP-grasp" evidence="5">
    <location>
        <begin position="82"/>
        <end position="321"/>
    </location>
</feature>
<dbReference type="PROSITE" id="PS00867">
    <property type="entry name" value="CPSASE_2"/>
    <property type="match status" value="1"/>
</dbReference>
<dbReference type="GO" id="GO:0016874">
    <property type="term" value="F:ligase activity"/>
    <property type="evidence" value="ECO:0007669"/>
    <property type="project" value="UniProtKB-KW"/>
</dbReference>
<dbReference type="RefSeq" id="WP_093356771.1">
    <property type="nucleotide sequence ID" value="NZ_FNVB01000003.1"/>
</dbReference>
<evidence type="ECO:0000256" key="1">
    <source>
        <dbReference type="ARBA" id="ARBA00022598"/>
    </source>
</evidence>
<dbReference type="EMBL" id="FNVB01000003">
    <property type="protein sequence ID" value="SEG47362.1"/>
    <property type="molecule type" value="Genomic_DNA"/>
</dbReference>
<dbReference type="PANTHER" id="PTHR43585">
    <property type="entry name" value="FUMIPYRROLE BIOSYNTHESIS PROTEIN C"/>
    <property type="match status" value="1"/>
</dbReference>
<keyword evidence="3 4" id="KW-0067">ATP-binding</keyword>
<keyword evidence="8" id="KW-1185">Reference proteome</keyword>
<dbReference type="SUPFAM" id="SSF56059">
    <property type="entry name" value="Glutathione synthetase ATP-binding domain-like"/>
    <property type="match status" value="1"/>
</dbReference>
<name>A0A1H6AG67_9PSEU</name>
<dbReference type="EMBL" id="FOME01000012">
    <property type="protein sequence ID" value="SFE56202.1"/>
    <property type="molecule type" value="Genomic_DNA"/>
</dbReference>
<dbReference type="PANTHER" id="PTHR43585:SF2">
    <property type="entry name" value="ATP-GRASP ENZYME FSQD"/>
    <property type="match status" value="1"/>
</dbReference>
<evidence type="ECO:0000313" key="8">
    <source>
        <dbReference type="Proteomes" id="UP000199690"/>
    </source>
</evidence>
<organism evidence="6 9">
    <name type="scientific">Saccharopolyspora kobensis</name>
    <dbReference type="NCBI Taxonomy" id="146035"/>
    <lineage>
        <taxon>Bacteria</taxon>
        <taxon>Bacillati</taxon>
        <taxon>Actinomycetota</taxon>
        <taxon>Actinomycetes</taxon>
        <taxon>Pseudonocardiales</taxon>
        <taxon>Pseudonocardiaceae</taxon>
        <taxon>Saccharopolyspora</taxon>
    </lineage>
</organism>
<dbReference type="SMR" id="A0A1H6AG67"/>
<evidence type="ECO:0000256" key="2">
    <source>
        <dbReference type="ARBA" id="ARBA00022741"/>
    </source>
</evidence>
<dbReference type="Pfam" id="PF02786">
    <property type="entry name" value="CPSase_L_D2"/>
    <property type="match status" value="1"/>
</dbReference>
<reference evidence="6" key="2">
    <citation type="submission" date="2016-10" db="EMBL/GenBank/DDBJ databases">
        <authorList>
            <person name="de Groot N.N."/>
        </authorList>
    </citation>
    <scope>NUCLEOTIDE SEQUENCE [LARGE SCALE GENOMIC DNA]</scope>
    <source>
        <strain evidence="6">ATCC 20501</strain>
    </source>
</reference>
<dbReference type="Gene3D" id="3.30.470.20">
    <property type="entry name" value="ATP-grasp fold, B domain"/>
    <property type="match status" value="1"/>
</dbReference>
<dbReference type="InterPro" id="IPR011761">
    <property type="entry name" value="ATP-grasp"/>
</dbReference>
<gene>
    <name evidence="6" type="ORF">SAMN02982929_02299</name>
    <name evidence="7" type="ORF">SAMN05216506_112133</name>
</gene>
<proteinExistence type="predicted"/>
<dbReference type="InterPro" id="IPR052032">
    <property type="entry name" value="ATP-dep_AA_Ligase"/>
</dbReference>
<keyword evidence="1" id="KW-0436">Ligase</keyword>
<accession>A0A1H6AG67</accession>
<dbReference type="PROSITE" id="PS50975">
    <property type="entry name" value="ATP_GRASP"/>
    <property type="match status" value="1"/>
</dbReference>
<dbReference type="GO" id="GO:0046872">
    <property type="term" value="F:metal ion binding"/>
    <property type="evidence" value="ECO:0007669"/>
    <property type="project" value="InterPro"/>
</dbReference>
<dbReference type="Proteomes" id="UP000236729">
    <property type="component" value="Unassembled WGS sequence"/>
</dbReference>
<dbReference type="InterPro" id="IPR005479">
    <property type="entry name" value="CPAse_ATP-bd"/>
</dbReference>
<evidence type="ECO:0000259" key="5">
    <source>
        <dbReference type="PROSITE" id="PS50975"/>
    </source>
</evidence>
<evidence type="ECO:0000313" key="7">
    <source>
        <dbReference type="EMBL" id="SFE56202.1"/>
    </source>
</evidence>